<evidence type="ECO:0000313" key="1">
    <source>
        <dbReference type="EMBL" id="KII71071.1"/>
    </source>
</evidence>
<protein>
    <submittedName>
        <fullName evidence="1">Uncharacterized protein</fullName>
    </submittedName>
</protein>
<gene>
    <name evidence="1" type="ORF">RF11_00367</name>
</gene>
<proteinExistence type="predicted"/>
<organism evidence="1 2">
    <name type="scientific">Thelohanellus kitauei</name>
    <name type="common">Myxosporean</name>
    <dbReference type="NCBI Taxonomy" id="669202"/>
    <lineage>
        <taxon>Eukaryota</taxon>
        <taxon>Metazoa</taxon>
        <taxon>Cnidaria</taxon>
        <taxon>Myxozoa</taxon>
        <taxon>Myxosporea</taxon>
        <taxon>Bivalvulida</taxon>
        <taxon>Platysporina</taxon>
        <taxon>Myxobolidae</taxon>
        <taxon>Thelohanellus</taxon>
    </lineage>
</organism>
<comment type="caution">
    <text evidence="1">The sequence shown here is derived from an EMBL/GenBank/DDBJ whole genome shotgun (WGS) entry which is preliminary data.</text>
</comment>
<sequence length="150" mass="16759">MCSQTLGIRSPILERQYNRQRKITNSLFGLSVKALMRKAILNAGWDGPSREVATEYATIFASEPSELAVISCETLFGANSFVRIVSQSLQLMIPLILYRINLNNQLLILTASRFSFSIKVVPQSQVSSVLDLFLRSPEQAPASYLKGKLY</sequence>
<dbReference type="EMBL" id="JWZT01001864">
    <property type="protein sequence ID" value="KII71071.1"/>
    <property type="molecule type" value="Genomic_DNA"/>
</dbReference>
<dbReference type="Proteomes" id="UP000031668">
    <property type="component" value="Unassembled WGS sequence"/>
</dbReference>
<keyword evidence="2" id="KW-1185">Reference proteome</keyword>
<reference evidence="1 2" key="1">
    <citation type="journal article" date="2014" name="Genome Biol. Evol.">
        <title>The genome of the myxosporean Thelohanellus kitauei shows adaptations to nutrient acquisition within its fish host.</title>
        <authorList>
            <person name="Yang Y."/>
            <person name="Xiong J."/>
            <person name="Zhou Z."/>
            <person name="Huo F."/>
            <person name="Miao W."/>
            <person name="Ran C."/>
            <person name="Liu Y."/>
            <person name="Zhang J."/>
            <person name="Feng J."/>
            <person name="Wang M."/>
            <person name="Wang M."/>
            <person name="Wang L."/>
            <person name="Yao B."/>
        </authorList>
    </citation>
    <scope>NUCLEOTIDE SEQUENCE [LARGE SCALE GENOMIC DNA]</scope>
    <source>
        <strain evidence="1">Wuqing</strain>
    </source>
</reference>
<name>A0A0C2MUS0_THEKT</name>
<accession>A0A0C2MUS0</accession>
<dbReference type="AlphaFoldDB" id="A0A0C2MUS0"/>
<evidence type="ECO:0000313" key="2">
    <source>
        <dbReference type="Proteomes" id="UP000031668"/>
    </source>
</evidence>